<dbReference type="Proteomes" id="UP001054252">
    <property type="component" value="Unassembled WGS sequence"/>
</dbReference>
<proteinExistence type="predicted"/>
<organism evidence="2 3">
    <name type="scientific">Rubroshorea leprosula</name>
    <dbReference type="NCBI Taxonomy" id="152421"/>
    <lineage>
        <taxon>Eukaryota</taxon>
        <taxon>Viridiplantae</taxon>
        <taxon>Streptophyta</taxon>
        <taxon>Embryophyta</taxon>
        <taxon>Tracheophyta</taxon>
        <taxon>Spermatophyta</taxon>
        <taxon>Magnoliopsida</taxon>
        <taxon>eudicotyledons</taxon>
        <taxon>Gunneridae</taxon>
        <taxon>Pentapetalae</taxon>
        <taxon>rosids</taxon>
        <taxon>malvids</taxon>
        <taxon>Malvales</taxon>
        <taxon>Dipterocarpaceae</taxon>
        <taxon>Rubroshorea</taxon>
    </lineage>
</organism>
<dbReference type="AlphaFoldDB" id="A0AAV5JKF6"/>
<dbReference type="EMBL" id="BPVZ01000035">
    <property type="protein sequence ID" value="GKV11767.1"/>
    <property type="molecule type" value="Genomic_DNA"/>
</dbReference>
<dbReference type="PANTHER" id="PTHR35461:SF3">
    <property type="entry name" value="OVATE DOMAIN-CONTAINING PROTEIN"/>
    <property type="match status" value="1"/>
</dbReference>
<name>A0AAV5JKF6_9ROSI</name>
<reference evidence="2 3" key="1">
    <citation type="journal article" date="2021" name="Commun. Biol.">
        <title>The genome of Shorea leprosula (Dipterocarpaceae) highlights the ecological relevance of drought in aseasonal tropical rainforests.</title>
        <authorList>
            <person name="Ng K.K.S."/>
            <person name="Kobayashi M.J."/>
            <person name="Fawcett J.A."/>
            <person name="Hatakeyama M."/>
            <person name="Paape T."/>
            <person name="Ng C.H."/>
            <person name="Ang C.C."/>
            <person name="Tnah L.H."/>
            <person name="Lee C.T."/>
            <person name="Nishiyama T."/>
            <person name="Sese J."/>
            <person name="O'Brien M.J."/>
            <person name="Copetti D."/>
            <person name="Mohd Noor M.I."/>
            <person name="Ong R.C."/>
            <person name="Putra M."/>
            <person name="Sireger I.Z."/>
            <person name="Indrioko S."/>
            <person name="Kosugi Y."/>
            <person name="Izuno A."/>
            <person name="Isagi Y."/>
            <person name="Lee S.L."/>
            <person name="Shimizu K.K."/>
        </authorList>
    </citation>
    <scope>NUCLEOTIDE SEQUENCE [LARGE SCALE GENOMIC DNA]</scope>
    <source>
        <strain evidence="2">214</strain>
    </source>
</reference>
<evidence type="ECO:0000313" key="2">
    <source>
        <dbReference type="EMBL" id="GKV11767.1"/>
    </source>
</evidence>
<accession>A0AAV5JKF6</accession>
<feature type="region of interest" description="Disordered" evidence="1">
    <location>
        <begin position="194"/>
        <end position="214"/>
    </location>
</feature>
<keyword evidence="3" id="KW-1185">Reference proteome</keyword>
<evidence type="ECO:0008006" key="4">
    <source>
        <dbReference type="Google" id="ProtNLM"/>
    </source>
</evidence>
<evidence type="ECO:0000313" key="3">
    <source>
        <dbReference type="Proteomes" id="UP001054252"/>
    </source>
</evidence>
<comment type="caution">
    <text evidence="2">The sequence shown here is derived from an EMBL/GenBank/DDBJ whole genome shotgun (WGS) entry which is preliminary data.</text>
</comment>
<sequence length="214" mass="24609">MLLLRNPISHTKKFFKRTLQSFKSFFSSETYQKLPKSSPCEIPYGSYSVTGVDTNTQAGYQDLEKFYSDFTERWDGDKEKGKRRNKKKIIISTMTNQEAAEEFTRKDYQVSKLDEVQFRSSRGSSSPAAGKREAKSVLVAEKLKELEMMDVSNVDHVLDIEEVLHYYSRLTCPAYLDIVDRFFMEMYAELAGQPATPTTPVSVNSKPKFRSMGR</sequence>
<protein>
    <recommendedName>
        <fullName evidence="4">OVATE domain-containing protein</fullName>
    </recommendedName>
</protein>
<feature type="compositionally biased region" description="Polar residues" evidence="1">
    <location>
        <begin position="195"/>
        <end position="205"/>
    </location>
</feature>
<gene>
    <name evidence="2" type="ORF">SLEP1_g22990</name>
</gene>
<dbReference type="PANTHER" id="PTHR35461">
    <property type="entry name" value="BNAANNG14610D PROTEIN"/>
    <property type="match status" value="1"/>
</dbReference>
<evidence type="ECO:0000256" key="1">
    <source>
        <dbReference type="SAM" id="MobiDB-lite"/>
    </source>
</evidence>